<dbReference type="InterPro" id="IPR015883">
    <property type="entry name" value="Glyco_hydro_20_cat"/>
</dbReference>
<dbReference type="SUPFAM" id="SSF51445">
    <property type="entry name" value="(Trans)glycosidases"/>
    <property type="match status" value="2"/>
</dbReference>
<proteinExistence type="inferred from homology"/>
<dbReference type="SUPFAM" id="SSF49785">
    <property type="entry name" value="Galactose-binding domain-like"/>
    <property type="match status" value="1"/>
</dbReference>
<reference evidence="14 15" key="1">
    <citation type="submission" date="2019-03" db="EMBL/GenBank/DDBJ databases">
        <title>Draft genome sequences of novel Actinobacteria.</title>
        <authorList>
            <person name="Sahin N."/>
            <person name="Ay H."/>
            <person name="Saygin H."/>
        </authorList>
    </citation>
    <scope>NUCLEOTIDE SEQUENCE [LARGE SCALE GENOMIC DNA]</scope>
    <source>
        <strain evidence="14 15">5K138</strain>
    </source>
</reference>
<keyword evidence="7" id="KW-0378">Hydrolase</keyword>
<feature type="domain" description="F5/8 type C" evidence="13">
    <location>
        <begin position="1280"/>
        <end position="1467"/>
    </location>
</feature>
<dbReference type="PANTHER" id="PTHR10030">
    <property type="entry name" value="ALPHA-L-FUCOSIDASE"/>
    <property type="match status" value="1"/>
</dbReference>
<dbReference type="Gene3D" id="3.20.20.80">
    <property type="entry name" value="Glycosidases"/>
    <property type="match status" value="2"/>
</dbReference>
<evidence type="ECO:0000256" key="6">
    <source>
        <dbReference type="ARBA" id="ARBA00022729"/>
    </source>
</evidence>
<evidence type="ECO:0000256" key="5">
    <source>
        <dbReference type="ARBA" id="ARBA00022723"/>
    </source>
</evidence>
<comment type="caution">
    <text evidence="14">The sequence shown here is derived from an EMBL/GenBank/DDBJ whole genome shotgun (WGS) entry which is preliminary data.</text>
</comment>
<dbReference type="Gene3D" id="3.30.379.10">
    <property type="entry name" value="Chitobiase/beta-hexosaminidase domain 2-like"/>
    <property type="match status" value="1"/>
</dbReference>
<dbReference type="Pfam" id="PF10633">
    <property type="entry name" value="NPCBM_assoc"/>
    <property type="match status" value="1"/>
</dbReference>
<dbReference type="Pfam" id="PF01120">
    <property type="entry name" value="Alpha_L_fucos"/>
    <property type="match status" value="1"/>
</dbReference>
<dbReference type="InterPro" id="IPR006585">
    <property type="entry name" value="FTP1"/>
</dbReference>
<feature type="chain" id="PRO_5039718540" description="alpha-L-fucosidase" evidence="12">
    <location>
        <begin position="23"/>
        <end position="1472"/>
    </location>
</feature>
<keyword evidence="8" id="KW-0106">Calcium</keyword>
<dbReference type="SUPFAM" id="SSF55545">
    <property type="entry name" value="beta-N-acetylhexosaminidase-like domain"/>
    <property type="match status" value="1"/>
</dbReference>
<organism evidence="14 15">
    <name type="scientific">Jiangella asiatica</name>
    <dbReference type="NCBI Taxonomy" id="2530372"/>
    <lineage>
        <taxon>Bacteria</taxon>
        <taxon>Bacillati</taxon>
        <taxon>Actinomycetota</taxon>
        <taxon>Actinomycetes</taxon>
        <taxon>Jiangellales</taxon>
        <taxon>Jiangellaceae</taxon>
        <taxon>Jiangella</taxon>
    </lineage>
</organism>
<keyword evidence="9" id="KW-1015">Disulfide bond</keyword>
<feature type="region of interest" description="Disordered" evidence="11">
    <location>
        <begin position="26"/>
        <end position="55"/>
    </location>
</feature>
<dbReference type="Pfam" id="PF13385">
    <property type="entry name" value="Laminin_G_3"/>
    <property type="match status" value="1"/>
</dbReference>
<dbReference type="PRINTS" id="PR00741">
    <property type="entry name" value="GLHYDRLASE29"/>
</dbReference>
<dbReference type="InterPro" id="IPR013780">
    <property type="entry name" value="Glyco_hydro_b"/>
</dbReference>
<dbReference type="GO" id="GO:0005764">
    <property type="term" value="C:lysosome"/>
    <property type="evidence" value="ECO:0007669"/>
    <property type="project" value="TreeGrafter"/>
</dbReference>
<dbReference type="InParanoid" id="A0A4R5CLU4"/>
<dbReference type="EC" id="3.2.1.51" evidence="4"/>
<evidence type="ECO:0000256" key="1">
    <source>
        <dbReference type="ARBA" id="ARBA00004071"/>
    </source>
</evidence>
<accession>A0A4R5CLU4</accession>
<dbReference type="Gene3D" id="2.60.40.1180">
    <property type="entry name" value="Golgi alpha-mannosidase II"/>
    <property type="match status" value="1"/>
</dbReference>
<dbReference type="PANTHER" id="PTHR10030:SF37">
    <property type="entry name" value="ALPHA-L-FUCOSIDASE-RELATED"/>
    <property type="match status" value="1"/>
</dbReference>
<evidence type="ECO:0000256" key="7">
    <source>
        <dbReference type="ARBA" id="ARBA00022801"/>
    </source>
</evidence>
<dbReference type="InterPro" id="IPR031919">
    <property type="entry name" value="Fucosidase_C"/>
</dbReference>
<dbReference type="Proteomes" id="UP000294739">
    <property type="component" value="Unassembled WGS sequence"/>
</dbReference>
<feature type="signal peptide" evidence="12">
    <location>
        <begin position="1"/>
        <end position="22"/>
    </location>
</feature>
<evidence type="ECO:0000256" key="8">
    <source>
        <dbReference type="ARBA" id="ARBA00022837"/>
    </source>
</evidence>
<evidence type="ECO:0000256" key="3">
    <source>
        <dbReference type="ARBA" id="ARBA00007951"/>
    </source>
</evidence>
<dbReference type="GO" id="GO:0004563">
    <property type="term" value="F:beta-N-acetylhexosaminidase activity"/>
    <property type="evidence" value="ECO:0007669"/>
    <property type="project" value="UniProtKB-ARBA"/>
</dbReference>
<evidence type="ECO:0000256" key="11">
    <source>
        <dbReference type="SAM" id="MobiDB-lite"/>
    </source>
</evidence>
<dbReference type="Gene3D" id="2.60.40.10">
    <property type="entry name" value="Immunoglobulins"/>
    <property type="match status" value="1"/>
</dbReference>
<keyword evidence="10" id="KW-0326">Glycosidase</keyword>
<keyword evidence="15" id="KW-1185">Reference proteome</keyword>
<dbReference type="Pfam" id="PF22633">
    <property type="entry name" value="F5_F8_type_C_2"/>
    <property type="match status" value="1"/>
</dbReference>
<dbReference type="GO" id="GO:0046872">
    <property type="term" value="F:metal ion binding"/>
    <property type="evidence" value="ECO:0007669"/>
    <property type="project" value="UniProtKB-KW"/>
</dbReference>
<feature type="compositionally biased region" description="Low complexity" evidence="11">
    <location>
        <begin position="26"/>
        <end position="45"/>
    </location>
</feature>
<dbReference type="Pfam" id="PF00728">
    <property type="entry name" value="Glyco_hydro_20"/>
    <property type="match status" value="1"/>
</dbReference>
<dbReference type="InterPro" id="IPR000933">
    <property type="entry name" value="Glyco_hydro_29"/>
</dbReference>
<dbReference type="InterPro" id="IPR015882">
    <property type="entry name" value="HEX_bac_N"/>
</dbReference>
<dbReference type="InterPro" id="IPR057739">
    <property type="entry name" value="Glyco_hydro_29_N"/>
</dbReference>
<dbReference type="Gene3D" id="2.60.120.260">
    <property type="entry name" value="Galactose-binding domain-like"/>
    <property type="match status" value="1"/>
</dbReference>
<dbReference type="InterPro" id="IPR000421">
    <property type="entry name" value="FA58C"/>
</dbReference>
<evidence type="ECO:0000256" key="4">
    <source>
        <dbReference type="ARBA" id="ARBA00012662"/>
    </source>
</evidence>
<dbReference type="GO" id="GO:0004560">
    <property type="term" value="F:alpha-L-fucosidase activity"/>
    <property type="evidence" value="ECO:0007669"/>
    <property type="project" value="InterPro"/>
</dbReference>
<dbReference type="InterPro" id="IPR008979">
    <property type="entry name" value="Galactose-bd-like_sf"/>
</dbReference>
<evidence type="ECO:0000256" key="10">
    <source>
        <dbReference type="ARBA" id="ARBA00023295"/>
    </source>
</evidence>
<dbReference type="GO" id="GO:0016139">
    <property type="term" value="P:glycoside catabolic process"/>
    <property type="evidence" value="ECO:0007669"/>
    <property type="project" value="TreeGrafter"/>
</dbReference>
<dbReference type="SMART" id="SM00607">
    <property type="entry name" value="FTP"/>
    <property type="match status" value="1"/>
</dbReference>
<sequence>MPRLRLLVAVATTFVCVLVASAAAGAPASSGPASAKPASAGTTSTDAAPPPTGIDAVIPRPIGWTAEAGTVRLHDRSRLLIDPSSRALTGLPGGEAEFPGPVTQTTQDLALLLQAELAEVTGITLPVTRAVKHPRPGDVLLRLVDEPALGAEGYRWDSSAGTLVIEAATTNGLYYGSRTLLQLLSADPDHRDVPAGTATDTPTQAVRMVQLDAGRRYWSMEYLENLIRRMGQLKLNTLFLHLSESEGFRLDSERFPGLADPDSSYDRADIERLKALGAQHHVQIMGGIDVPGHATHISETFGIGMGAGDDACTGAHTHSHLTANWIIDMTSEAAVEKTKEIVAEFSGWFDAPLFSVGADELPGQLASCPKVQQAIAADPQLDTLGDMLSRYINTLDDVITANGARTAIFSGVENMDSPKQDVNASVVHLTWENDNPEPEIPGHDEIAIGPFYLTPNNYHNLYPDVPWIYETWAPSAASDMLGSGMPSWADYNFWADDHYFEDLMALGRAALADRSWNGSAASDTVAEFTRRFEALADPVGVRPRPGTPRVDDGRPSHHWTFDDADYPAGWTWAGSAGNTIMVEDVAGDLPGTSYIINNPTVVPSDVAGDAFRFDHRRDGVGFGGVDVAEPWTVSTWVNLSADSTDQVLLASKDGALKLRQAGTGRVGFTRYGVADYSFEFTLPAGRWVQLTWVATPGETTLYADGQHVGTVAASIPLPLRSIGTPSASFFGDLDDLVTWDEALSAEQVAGHFGRYERPAWDFQPTVASLNSHETPQWFHDDKFGIFIHWGAYSVPAWGPRGSYAEWYWNYQNNPGSPTNTYHRDTYGEDFAYDQFIGQWQAENFDPEAWVRLFEDAGANYFVLTSKHHEGVALYDSQVSGRDAVDLGPGRDLAGDLFAAAREHTDLRAGFYYSLYEWFNPSYTGRPVTNPYTGEEVPYTGAPVVDDYVGDYMLPQMRELIDQYDPDILWCDGQWEKPADYWRVAPVLAEFYNGAKNRPDPKEVVVANRCKIQSGALDSLELDFQTPEYTVKPDIDPNKWESSRGIAHSYGYNQNEPVEDYLTSDELVDSLVDIVSKNGNLLLNVGPQADGTIPALQQERLRDIGAWLDVNGEAIYGTTYFNRAEEPASSVPIRYTVKDGALYATALEWPGDTLTLGGDLPFGDDTRVTLLGSGGAALPWSRTDDGIVAIDMPAAGADATSSEHAYVFKIETPGVGAMPRTTIAAPAEVPAGATTTISATVTNPSAQATGAGAVSVTAPEGWTVQPDAHDLPSLEPGESYTVPITLAVPDGAVSAEYDLTVSTTVDGLTTAAHAGVTVALPNLSRGKPTEQASLAWGGVPERAVDGNRDGVYGGNSVTHTAEPSNQAWWQVDLGASAAIDTVDIYNRTDCCAQRLSDFWVMVGTEPFTTDSLEEARTAPGVTAVHVEGTAGRPSVVELPEGTQGRYVRIQLESASDPLSLAEVEVRGLPPGAS</sequence>
<dbReference type="InterPro" id="IPR013783">
    <property type="entry name" value="Ig-like_fold"/>
</dbReference>
<gene>
    <name evidence="14" type="ORF">E1269_25880</name>
</gene>
<dbReference type="Gene3D" id="2.60.120.200">
    <property type="match status" value="1"/>
</dbReference>
<dbReference type="OrthoDB" id="5526311at2"/>
<dbReference type="RefSeq" id="WP_131900024.1">
    <property type="nucleotide sequence ID" value="NZ_SMKZ01000052.1"/>
</dbReference>
<comment type="function">
    <text evidence="1">Alpha-L-fucosidase is responsible for hydrolyzing the alpha-1,6-linked fucose joined to the reducing-end N-acetylglucosamine of the carbohydrate moieties of glycoproteins.</text>
</comment>
<protein>
    <recommendedName>
        <fullName evidence="4">alpha-L-fucosidase</fullName>
        <ecNumber evidence="4">3.2.1.51</ecNumber>
    </recommendedName>
</protein>
<dbReference type="InterPro" id="IPR016286">
    <property type="entry name" value="FUC_metazoa-typ"/>
</dbReference>
<comment type="similarity">
    <text evidence="3">Belongs to the glycosyl hydrolase 29 family.</text>
</comment>
<evidence type="ECO:0000313" key="14">
    <source>
        <dbReference type="EMBL" id="TDE00247.1"/>
    </source>
</evidence>
<evidence type="ECO:0000256" key="2">
    <source>
        <dbReference type="ARBA" id="ARBA00006285"/>
    </source>
</evidence>
<dbReference type="Pfam" id="PF02838">
    <property type="entry name" value="Glyco_hydro_20b"/>
    <property type="match status" value="1"/>
</dbReference>
<dbReference type="InterPro" id="IPR018905">
    <property type="entry name" value="A-galactase_NEW3"/>
</dbReference>
<dbReference type="InterPro" id="IPR029018">
    <property type="entry name" value="Hex-like_dom2"/>
</dbReference>
<dbReference type="SMART" id="SM00812">
    <property type="entry name" value="Alpha_L_fucos"/>
    <property type="match status" value="1"/>
</dbReference>
<keyword evidence="5" id="KW-0479">Metal-binding</keyword>
<dbReference type="EMBL" id="SMKZ01000052">
    <property type="protein sequence ID" value="TDE00247.1"/>
    <property type="molecule type" value="Genomic_DNA"/>
</dbReference>
<name>A0A4R5CLU4_9ACTN</name>
<dbReference type="Pfam" id="PF16757">
    <property type="entry name" value="Fucosidase_C"/>
    <property type="match status" value="1"/>
</dbReference>
<comment type="similarity">
    <text evidence="2">Belongs to the glycosyl hydrolase 20 family.</text>
</comment>
<evidence type="ECO:0000256" key="12">
    <source>
        <dbReference type="SAM" id="SignalP"/>
    </source>
</evidence>
<evidence type="ECO:0000313" key="15">
    <source>
        <dbReference type="Proteomes" id="UP000294739"/>
    </source>
</evidence>
<dbReference type="GO" id="GO:0006004">
    <property type="term" value="P:fucose metabolic process"/>
    <property type="evidence" value="ECO:0007669"/>
    <property type="project" value="InterPro"/>
</dbReference>
<dbReference type="SUPFAM" id="SSF49899">
    <property type="entry name" value="Concanavalin A-like lectins/glucanases"/>
    <property type="match status" value="1"/>
</dbReference>
<evidence type="ECO:0000256" key="9">
    <source>
        <dbReference type="ARBA" id="ARBA00023157"/>
    </source>
</evidence>
<keyword evidence="6 12" id="KW-0732">Signal</keyword>
<dbReference type="InterPro" id="IPR017853">
    <property type="entry name" value="GH"/>
</dbReference>
<evidence type="ECO:0000259" key="13">
    <source>
        <dbReference type="PROSITE" id="PS50022"/>
    </source>
</evidence>
<dbReference type="InterPro" id="IPR013320">
    <property type="entry name" value="ConA-like_dom_sf"/>
</dbReference>
<dbReference type="PROSITE" id="PS50022">
    <property type="entry name" value="FA58C_3"/>
    <property type="match status" value="1"/>
</dbReference>